<evidence type="ECO:0000313" key="2">
    <source>
        <dbReference type="EMBL" id="GMS87001.1"/>
    </source>
</evidence>
<organism evidence="2 3">
    <name type="scientific">Pristionchus entomophagus</name>
    <dbReference type="NCBI Taxonomy" id="358040"/>
    <lineage>
        <taxon>Eukaryota</taxon>
        <taxon>Metazoa</taxon>
        <taxon>Ecdysozoa</taxon>
        <taxon>Nematoda</taxon>
        <taxon>Chromadorea</taxon>
        <taxon>Rhabditida</taxon>
        <taxon>Rhabditina</taxon>
        <taxon>Diplogasteromorpha</taxon>
        <taxon>Diplogasteroidea</taxon>
        <taxon>Neodiplogasteridae</taxon>
        <taxon>Pristionchus</taxon>
    </lineage>
</organism>
<sequence>MRLLSLLLSCLLLAGLSEAIPLPECPKGQVFECRNPGQESGCKCYASLSKARAAPATRSRLCPPGQHAEMINWLIQCVDGAAEYDG</sequence>
<feature type="signal peptide" evidence="1">
    <location>
        <begin position="1"/>
        <end position="19"/>
    </location>
</feature>
<comment type="caution">
    <text evidence="2">The sequence shown here is derived from an EMBL/GenBank/DDBJ whole genome shotgun (WGS) entry which is preliminary data.</text>
</comment>
<keyword evidence="1" id="KW-0732">Signal</keyword>
<dbReference type="AlphaFoldDB" id="A0AAV5SV03"/>
<accession>A0AAV5SV03</accession>
<evidence type="ECO:0000313" key="3">
    <source>
        <dbReference type="Proteomes" id="UP001432027"/>
    </source>
</evidence>
<name>A0AAV5SV03_9BILA</name>
<evidence type="ECO:0008006" key="4">
    <source>
        <dbReference type="Google" id="ProtNLM"/>
    </source>
</evidence>
<dbReference type="Proteomes" id="UP001432027">
    <property type="component" value="Unassembled WGS sequence"/>
</dbReference>
<gene>
    <name evidence="2" type="ORF">PENTCL1PPCAC_9176</name>
</gene>
<reference evidence="2" key="1">
    <citation type="submission" date="2023-10" db="EMBL/GenBank/DDBJ databases">
        <title>Genome assembly of Pristionchus species.</title>
        <authorList>
            <person name="Yoshida K."/>
            <person name="Sommer R.J."/>
        </authorList>
    </citation>
    <scope>NUCLEOTIDE SEQUENCE</scope>
    <source>
        <strain evidence="2">RS0144</strain>
    </source>
</reference>
<evidence type="ECO:0000256" key="1">
    <source>
        <dbReference type="SAM" id="SignalP"/>
    </source>
</evidence>
<feature type="chain" id="PRO_5043876450" description="Thyroglobulin type-1 domain-containing protein" evidence="1">
    <location>
        <begin position="20"/>
        <end position="86"/>
    </location>
</feature>
<proteinExistence type="predicted"/>
<protein>
    <recommendedName>
        <fullName evidence="4">Thyroglobulin type-1 domain-containing protein</fullName>
    </recommendedName>
</protein>
<dbReference type="EMBL" id="BTSX01000002">
    <property type="protein sequence ID" value="GMS87001.1"/>
    <property type="molecule type" value="Genomic_DNA"/>
</dbReference>
<keyword evidence="3" id="KW-1185">Reference proteome</keyword>